<dbReference type="AlphaFoldDB" id="A0A4R6UYR4"/>
<feature type="active site" description="Nucleophile" evidence="8">
    <location>
        <position position="9"/>
    </location>
</feature>
<name>A0A4R6UYR4_9GAMM</name>
<feature type="binding site" evidence="10">
    <location>
        <position position="91"/>
    </location>
    <ligand>
        <name>Zn(2+)</name>
        <dbReference type="ChEBI" id="CHEBI:29105"/>
    </ligand>
</feature>
<dbReference type="NCBIfam" id="TIGR01656">
    <property type="entry name" value="Histidinol-ppas"/>
    <property type="match status" value="1"/>
</dbReference>
<feature type="site" description="Contributes to substrate recognition" evidence="9">
    <location>
        <position position="102"/>
    </location>
</feature>
<dbReference type="EC" id="3.1.3.-" evidence="7"/>
<dbReference type="GO" id="GO:0016791">
    <property type="term" value="F:phosphatase activity"/>
    <property type="evidence" value="ECO:0007669"/>
    <property type="project" value="InterPro"/>
</dbReference>
<protein>
    <recommendedName>
        <fullName evidence="6 7">D,D-heptose 1,7-bisphosphate phosphatase</fullName>
        <ecNumber evidence="7">3.1.3.-</ecNumber>
    </recommendedName>
</protein>
<accession>A0A4R6UYR4</accession>
<organism evidence="11 12">
    <name type="scientific">Permianibacter aggregans</name>
    <dbReference type="NCBI Taxonomy" id="1510150"/>
    <lineage>
        <taxon>Bacteria</taxon>
        <taxon>Pseudomonadati</taxon>
        <taxon>Pseudomonadota</taxon>
        <taxon>Gammaproteobacteria</taxon>
        <taxon>Pseudomonadales</taxon>
        <taxon>Pseudomonadaceae</taxon>
        <taxon>Permianibacter</taxon>
    </lineage>
</organism>
<comment type="subcellular location">
    <subcellularLocation>
        <location evidence="1 7">Cytoplasm</location>
    </subcellularLocation>
</comment>
<feature type="site" description="Stabilizes the phosphoryl group" evidence="9">
    <location>
        <position position="103"/>
    </location>
</feature>
<keyword evidence="5 7" id="KW-0119">Carbohydrate metabolism</keyword>
<gene>
    <name evidence="11" type="ORF">EV696_10192</name>
</gene>
<dbReference type="InterPro" id="IPR006549">
    <property type="entry name" value="HAD-SF_hydro_IIIA"/>
</dbReference>
<dbReference type="RefSeq" id="WP_198325333.1">
    <property type="nucleotide sequence ID" value="NZ_CP037953.1"/>
</dbReference>
<keyword evidence="10" id="KW-0460">Magnesium</keyword>
<dbReference type="Gene3D" id="3.40.50.1000">
    <property type="entry name" value="HAD superfamily/HAD-like"/>
    <property type="match status" value="1"/>
</dbReference>
<evidence type="ECO:0000256" key="10">
    <source>
        <dbReference type="PIRSR" id="PIRSR004682-4"/>
    </source>
</evidence>
<feature type="binding site" evidence="10">
    <location>
        <position position="101"/>
    </location>
    <ligand>
        <name>Zn(2+)</name>
        <dbReference type="ChEBI" id="CHEBI:29105"/>
    </ligand>
</feature>
<evidence type="ECO:0000256" key="1">
    <source>
        <dbReference type="ARBA" id="ARBA00004496"/>
    </source>
</evidence>
<evidence type="ECO:0000256" key="7">
    <source>
        <dbReference type="PIRNR" id="PIRNR004682"/>
    </source>
</evidence>
<dbReference type="PIRSF" id="PIRSF004682">
    <property type="entry name" value="GmhB"/>
    <property type="match status" value="1"/>
</dbReference>
<keyword evidence="10" id="KW-0862">Zinc</keyword>
<feature type="binding site" evidence="10">
    <location>
        <position position="99"/>
    </location>
    <ligand>
        <name>Zn(2+)</name>
        <dbReference type="ChEBI" id="CHEBI:29105"/>
    </ligand>
</feature>
<feature type="active site" description="Nucleophile" evidence="8">
    <location>
        <position position="11"/>
    </location>
</feature>
<reference evidence="11 12" key="1">
    <citation type="submission" date="2019-03" db="EMBL/GenBank/DDBJ databases">
        <title>Genomic Encyclopedia of Type Strains, Phase IV (KMG-IV): sequencing the most valuable type-strain genomes for metagenomic binning, comparative biology and taxonomic classification.</title>
        <authorList>
            <person name="Goeker M."/>
        </authorList>
    </citation>
    <scope>NUCLEOTIDE SEQUENCE [LARGE SCALE GENOMIC DNA]</scope>
    <source>
        <strain evidence="11 12">DSM 103792</strain>
    </source>
</reference>
<evidence type="ECO:0000256" key="8">
    <source>
        <dbReference type="PIRSR" id="PIRSR004682-1"/>
    </source>
</evidence>
<dbReference type="CDD" id="cd07503">
    <property type="entry name" value="HAD_HisB-N"/>
    <property type="match status" value="1"/>
</dbReference>
<dbReference type="NCBIfam" id="TIGR01549">
    <property type="entry name" value="HAD-SF-IA-v1"/>
    <property type="match status" value="1"/>
</dbReference>
<evidence type="ECO:0000256" key="4">
    <source>
        <dbReference type="ARBA" id="ARBA00022801"/>
    </source>
</evidence>
<dbReference type="NCBIfam" id="TIGR01662">
    <property type="entry name" value="HAD-SF-IIIA"/>
    <property type="match status" value="1"/>
</dbReference>
<evidence type="ECO:0000256" key="6">
    <source>
        <dbReference type="ARBA" id="ARBA00031828"/>
    </source>
</evidence>
<feature type="binding site" evidence="10">
    <location>
        <position position="93"/>
    </location>
    <ligand>
        <name>Zn(2+)</name>
        <dbReference type="ChEBI" id="CHEBI:29105"/>
    </ligand>
</feature>
<feature type="binding site" evidence="10">
    <location>
        <position position="128"/>
    </location>
    <ligand>
        <name>Mg(2+)</name>
        <dbReference type="ChEBI" id="CHEBI:18420"/>
    </ligand>
</feature>
<dbReference type="Proteomes" id="UP000295375">
    <property type="component" value="Unassembled WGS sequence"/>
</dbReference>
<dbReference type="PANTHER" id="PTHR42891">
    <property type="entry name" value="D-GLYCERO-BETA-D-MANNO-HEPTOSE-1,7-BISPHOSPHATE 7-PHOSPHATASE"/>
    <property type="match status" value="1"/>
</dbReference>
<evidence type="ECO:0000256" key="2">
    <source>
        <dbReference type="ARBA" id="ARBA00022490"/>
    </source>
</evidence>
<dbReference type="GO" id="GO:0005737">
    <property type="term" value="C:cytoplasm"/>
    <property type="evidence" value="ECO:0007669"/>
    <property type="project" value="UniProtKB-SubCell"/>
</dbReference>
<dbReference type="GO" id="GO:0046872">
    <property type="term" value="F:metal ion binding"/>
    <property type="evidence" value="ECO:0007669"/>
    <property type="project" value="UniProtKB-KW"/>
</dbReference>
<evidence type="ECO:0000256" key="9">
    <source>
        <dbReference type="PIRSR" id="PIRSR004682-3"/>
    </source>
</evidence>
<comment type="cofactor">
    <cofactor evidence="10">
        <name>Zn(2+)</name>
        <dbReference type="ChEBI" id="CHEBI:29105"/>
    </cofactor>
</comment>
<dbReference type="InterPro" id="IPR023214">
    <property type="entry name" value="HAD_sf"/>
</dbReference>
<keyword evidence="12" id="KW-1185">Reference proteome</keyword>
<dbReference type="GO" id="GO:0005975">
    <property type="term" value="P:carbohydrate metabolic process"/>
    <property type="evidence" value="ECO:0007669"/>
    <property type="project" value="InterPro"/>
</dbReference>
<keyword evidence="3 10" id="KW-0479">Metal-binding</keyword>
<feature type="binding site" evidence="10">
    <location>
        <position position="11"/>
    </location>
    <ligand>
        <name>Mg(2+)</name>
        <dbReference type="ChEBI" id="CHEBI:18420"/>
    </ligand>
</feature>
<feature type="binding site" evidence="10">
    <location>
        <position position="9"/>
    </location>
    <ligand>
        <name>Mg(2+)</name>
        <dbReference type="ChEBI" id="CHEBI:18420"/>
    </ligand>
</feature>
<keyword evidence="4 7" id="KW-0378">Hydrolase</keyword>
<dbReference type="InterPro" id="IPR006543">
    <property type="entry name" value="Histidinol-phos"/>
</dbReference>
<evidence type="ECO:0000313" key="11">
    <source>
        <dbReference type="EMBL" id="TDQ51123.1"/>
    </source>
</evidence>
<proteinExistence type="inferred from homology"/>
<evidence type="ECO:0000256" key="3">
    <source>
        <dbReference type="ARBA" id="ARBA00022723"/>
    </source>
</evidence>
<comment type="cofactor">
    <cofactor evidence="10">
        <name>Mg(2+)</name>
        <dbReference type="ChEBI" id="CHEBI:18420"/>
    </cofactor>
</comment>
<feature type="site" description="Stabilizes the phosphoryl group" evidence="9">
    <location>
        <position position="52"/>
    </location>
</feature>
<dbReference type="EMBL" id="SNYM01000001">
    <property type="protein sequence ID" value="TDQ51123.1"/>
    <property type="molecule type" value="Genomic_DNA"/>
</dbReference>
<dbReference type="PANTHER" id="PTHR42891:SF1">
    <property type="entry name" value="D-GLYCERO-BETA-D-MANNO-HEPTOSE-1,7-BISPHOSPHATE 7-PHOSPHATASE"/>
    <property type="match status" value="1"/>
</dbReference>
<comment type="caution">
    <text evidence="11">The sequence shown here is derived from an EMBL/GenBank/DDBJ whole genome shotgun (WGS) entry which is preliminary data.</text>
</comment>
<comment type="similarity">
    <text evidence="7">Belongs to the gmhB family.</text>
</comment>
<dbReference type="NCBIfam" id="NF006506">
    <property type="entry name" value="PRK08942.1"/>
    <property type="match status" value="1"/>
</dbReference>
<sequence>MRYKCVILDRDGVINHDSDSYIKSLEEWSPICGSISAIAELCKLGLTVCVATNQSAVARGLMTEESLLRIHEHLKTLVKDAGGCIKEIHYCPHHPQDNCTCRKPNSGMLENICTNLHFHPSEVLFVGDNHSDYECAKRFGCDFALVLTGKGARVEKLIDKNVSRFLNLQALVTSLRDQGIKDPALDSR</sequence>
<dbReference type="InterPro" id="IPR036412">
    <property type="entry name" value="HAD-like_sf"/>
</dbReference>
<dbReference type="InterPro" id="IPR004446">
    <property type="entry name" value="Heptose_bisP_phosphatase"/>
</dbReference>
<evidence type="ECO:0000256" key="5">
    <source>
        <dbReference type="ARBA" id="ARBA00023277"/>
    </source>
</evidence>
<dbReference type="Pfam" id="PF13242">
    <property type="entry name" value="Hydrolase_like"/>
    <property type="match status" value="1"/>
</dbReference>
<evidence type="ECO:0000313" key="12">
    <source>
        <dbReference type="Proteomes" id="UP000295375"/>
    </source>
</evidence>
<dbReference type="InterPro" id="IPR006439">
    <property type="entry name" value="HAD-SF_hydro_IA"/>
</dbReference>
<dbReference type="SUPFAM" id="SSF56784">
    <property type="entry name" value="HAD-like"/>
    <property type="match status" value="1"/>
</dbReference>
<keyword evidence="2 7" id="KW-0963">Cytoplasm</keyword>